<evidence type="ECO:0000256" key="6">
    <source>
        <dbReference type="SAM" id="Phobius"/>
    </source>
</evidence>
<evidence type="ECO:0000256" key="1">
    <source>
        <dbReference type="ARBA" id="ARBA00011073"/>
    </source>
</evidence>
<keyword evidence="4 5" id="KW-0720">Serine protease</keyword>
<evidence type="ECO:0000256" key="2">
    <source>
        <dbReference type="ARBA" id="ARBA00022670"/>
    </source>
</evidence>
<feature type="domain" description="Peptidase S8/S53" evidence="8">
    <location>
        <begin position="56"/>
        <end position="300"/>
    </location>
</feature>
<evidence type="ECO:0000256" key="7">
    <source>
        <dbReference type="SAM" id="SignalP"/>
    </source>
</evidence>
<keyword evidence="10" id="KW-1185">Reference proteome</keyword>
<keyword evidence="2 5" id="KW-0645">Protease</keyword>
<evidence type="ECO:0000256" key="4">
    <source>
        <dbReference type="ARBA" id="ARBA00022825"/>
    </source>
</evidence>
<dbReference type="SUPFAM" id="SSF52743">
    <property type="entry name" value="Subtilisin-like"/>
    <property type="match status" value="1"/>
</dbReference>
<comment type="similarity">
    <text evidence="1 5">Belongs to the peptidase S8 family.</text>
</comment>
<gene>
    <name evidence="9" type="ORF">IW245_007733</name>
</gene>
<evidence type="ECO:0000259" key="8">
    <source>
        <dbReference type="Pfam" id="PF00082"/>
    </source>
</evidence>
<feature type="chain" id="PRO_5038911195" evidence="7">
    <location>
        <begin position="27"/>
        <end position="374"/>
    </location>
</feature>
<dbReference type="InterPro" id="IPR000209">
    <property type="entry name" value="Peptidase_S8/S53_dom"/>
</dbReference>
<accession>A0A8J7GYD1</accession>
<protein>
    <submittedName>
        <fullName evidence="9">Type VII secretion-associated serine protease mycosin</fullName>
    </submittedName>
</protein>
<keyword evidence="6" id="KW-1133">Transmembrane helix</keyword>
<name>A0A8J7GYD1_9ACTN</name>
<sequence>MTDRAVRWLGRSGTVVLLGLALTATAAGPARADAIRDRQWHLAALHASEAHAVNQGEGVTVAVVDSGVAAGHPDLEGNVLPGVDLTGTTPDGRTDTHGHGTSMASDIAAHGHGPDGRDGVLGLAPRASILPVRVSTDGRGGDVGAGIRWAADHGARIINVSSVSPDLSTVREATSYALDKGAVLVAGTGNDGTSGVGAPAMYPGVVAVGGLDRTGALWARSSRGPETVITAPAVDIVSTDPGGRYAIANGTSDATALVSATVALIWSRYPQLDAHNVIHRLVATADHRGESGRNGSYGFGAVNPYRALTESVQAVAVSPLAAPTSAPLTGAPPVEAVTAARPAGGPVRVLAALAGGGALLLALGTVVAVRRRRR</sequence>
<evidence type="ECO:0000256" key="3">
    <source>
        <dbReference type="ARBA" id="ARBA00022801"/>
    </source>
</evidence>
<dbReference type="PROSITE" id="PS00136">
    <property type="entry name" value="SUBTILASE_ASP"/>
    <property type="match status" value="1"/>
</dbReference>
<dbReference type="PANTHER" id="PTHR43806">
    <property type="entry name" value="PEPTIDASE S8"/>
    <property type="match status" value="1"/>
</dbReference>
<dbReference type="Gene3D" id="3.40.50.200">
    <property type="entry name" value="Peptidase S8/S53 domain"/>
    <property type="match status" value="1"/>
</dbReference>
<dbReference type="RefSeq" id="WP_197007939.1">
    <property type="nucleotide sequence ID" value="NZ_BONS01000013.1"/>
</dbReference>
<comment type="caution">
    <text evidence="9">The sequence shown here is derived from an EMBL/GenBank/DDBJ whole genome shotgun (WGS) entry which is preliminary data.</text>
</comment>
<dbReference type="GO" id="GO:0004252">
    <property type="term" value="F:serine-type endopeptidase activity"/>
    <property type="evidence" value="ECO:0007669"/>
    <property type="project" value="UniProtKB-UniRule"/>
</dbReference>
<feature type="active site" description="Charge relay system" evidence="5">
    <location>
        <position position="99"/>
    </location>
</feature>
<evidence type="ECO:0000313" key="10">
    <source>
        <dbReference type="Proteomes" id="UP000622552"/>
    </source>
</evidence>
<dbReference type="EMBL" id="JADOUF010000001">
    <property type="protein sequence ID" value="MBG6141539.1"/>
    <property type="molecule type" value="Genomic_DNA"/>
</dbReference>
<evidence type="ECO:0000313" key="9">
    <source>
        <dbReference type="EMBL" id="MBG6141539.1"/>
    </source>
</evidence>
<organism evidence="9 10">
    <name type="scientific">Longispora fulva</name>
    <dbReference type="NCBI Taxonomy" id="619741"/>
    <lineage>
        <taxon>Bacteria</taxon>
        <taxon>Bacillati</taxon>
        <taxon>Actinomycetota</taxon>
        <taxon>Actinomycetes</taxon>
        <taxon>Micromonosporales</taxon>
        <taxon>Micromonosporaceae</taxon>
        <taxon>Longispora</taxon>
    </lineage>
</organism>
<feature type="signal peptide" evidence="7">
    <location>
        <begin position="1"/>
        <end position="26"/>
    </location>
</feature>
<dbReference type="InterPro" id="IPR050131">
    <property type="entry name" value="Peptidase_S8_subtilisin-like"/>
</dbReference>
<dbReference type="InterPro" id="IPR015500">
    <property type="entry name" value="Peptidase_S8_subtilisin-rel"/>
</dbReference>
<dbReference type="Pfam" id="PF00082">
    <property type="entry name" value="Peptidase_S8"/>
    <property type="match status" value="1"/>
</dbReference>
<proteinExistence type="inferred from homology"/>
<keyword evidence="3 5" id="KW-0378">Hydrolase</keyword>
<keyword evidence="6" id="KW-0812">Transmembrane</keyword>
<dbReference type="InterPro" id="IPR036852">
    <property type="entry name" value="Peptidase_S8/S53_dom_sf"/>
</dbReference>
<evidence type="ECO:0000256" key="5">
    <source>
        <dbReference type="PROSITE-ProRule" id="PRU01240"/>
    </source>
</evidence>
<dbReference type="PANTHER" id="PTHR43806:SF11">
    <property type="entry name" value="CEREVISIN-RELATED"/>
    <property type="match status" value="1"/>
</dbReference>
<dbReference type="AlphaFoldDB" id="A0A8J7GYD1"/>
<reference evidence="9" key="1">
    <citation type="submission" date="2020-11" db="EMBL/GenBank/DDBJ databases">
        <title>Sequencing the genomes of 1000 actinobacteria strains.</title>
        <authorList>
            <person name="Klenk H.-P."/>
        </authorList>
    </citation>
    <scope>NUCLEOTIDE SEQUENCE</scope>
    <source>
        <strain evidence="9">DSM 45356</strain>
    </source>
</reference>
<keyword evidence="6" id="KW-0472">Membrane</keyword>
<keyword evidence="7" id="KW-0732">Signal</keyword>
<dbReference type="GO" id="GO:0006508">
    <property type="term" value="P:proteolysis"/>
    <property type="evidence" value="ECO:0007669"/>
    <property type="project" value="UniProtKB-KW"/>
</dbReference>
<feature type="active site" description="Charge relay system" evidence="5">
    <location>
        <position position="252"/>
    </location>
</feature>
<dbReference type="PRINTS" id="PR00723">
    <property type="entry name" value="SUBTILISIN"/>
</dbReference>
<dbReference type="InterPro" id="IPR023827">
    <property type="entry name" value="Peptidase_S8_Asp-AS"/>
</dbReference>
<feature type="active site" description="Charge relay system" evidence="5">
    <location>
        <position position="65"/>
    </location>
</feature>
<dbReference type="PROSITE" id="PS51892">
    <property type="entry name" value="SUBTILASE"/>
    <property type="match status" value="1"/>
</dbReference>
<dbReference type="Proteomes" id="UP000622552">
    <property type="component" value="Unassembled WGS sequence"/>
</dbReference>
<feature type="transmembrane region" description="Helical" evidence="6">
    <location>
        <begin position="349"/>
        <end position="369"/>
    </location>
</feature>